<dbReference type="Proteomes" id="UP000295302">
    <property type="component" value="Unassembled WGS sequence"/>
</dbReference>
<dbReference type="AlphaFoldDB" id="A0A4R4ZF68"/>
<evidence type="ECO:0000313" key="2">
    <source>
        <dbReference type="Proteomes" id="UP000295302"/>
    </source>
</evidence>
<sequence length="647" mass="71014">MTINADDEQLPYALYGLIDATGHWRAGTLRAIALTADLLTGKVAPAEDAPPGTAGGGTWTRFIGRIGAVALRAAAPFTQEEHRERLLAFLDTWAATPFADPRARLRVGVVATDSWVSRDDNGAAVATYWHFSNRNHRTFVDLRYGEQPPPSLGPVVEVNDVPRGWGSAGQLRTLTELIRERGPMPWDPAAVKELTEGTGMSRAAAALVLAGVPGAGYTRSFPDATERKVMGITTAEADDARTELRRLDTAARLDLLADVLPADPAELWEPGGAVTLARRIAEQWCGRHGRRVPMPEATFAAALKVADQSMSAAEIWATFTTPAADTRLTRDVDTSLRRNEHGCFLRGEGHLPFDELLCSMPRLIRWAYGELPAGDPVRAGVPEVVRLMRERLSHPGLLLHAGSTPHGDHSIEVLRHTFGHASYPLVDHPTADDGLSIAAPSEDGRYARIFFRPACHDDGDERARLLSAVVSPYGDRSLRAFQWLRGEACERIVERIRTGALPDGRYESDPRAVLPDLVRRVAERHTLTEDAATLYLQLLALPNPNDANIRTWNGWKAPRHRQAMTALVDAALVVQDKRSRAGRTVFLPGGWASAKKLTPMETWKADLLGVTLSYDRSEVRNWRGGLPGTLPDLFTQAWQRAENGHPF</sequence>
<accession>A0A4R4ZF68</accession>
<organism evidence="1 2">
    <name type="scientific">Nonomuraea terrae</name>
    <dbReference type="NCBI Taxonomy" id="2530383"/>
    <lineage>
        <taxon>Bacteria</taxon>
        <taxon>Bacillati</taxon>
        <taxon>Actinomycetota</taxon>
        <taxon>Actinomycetes</taxon>
        <taxon>Streptosporangiales</taxon>
        <taxon>Streptosporangiaceae</taxon>
        <taxon>Nonomuraea</taxon>
    </lineage>
</organism>
<reference evidence="1 2" key="1">
    <citation type="submission" date="2019-03" db="EMBL/GenBank/DDBJ databases">
        <title>Draft genome sequences of novel Actinobacteria.</title>
        <authorList>
            <person name="Sahin N."/>
            <person name="Ay H."/>
            <person name="Saygin H."/>
        </authorList>
    </citation>
    <scope>NUCLEOTIDE SEQUENCE [LARGE SCALE GENOMIC DNA]</scope>
    <source>
        <strain evidence="1 2">CH32</strain>
    </source>
</reference>
<evidence type="ECO:0000313" key="1">
    <source>
        <dbReference type="EMBL" id="TDD57015.1"/>
    </source>
</evidence>
<keyword evidence="2" id="KW-1185">Reference proteome</keyword>
<gene>
    <name evidence="1" type="ORF">E1286_01635</name>
</gene>
<dbReference type="EMBL" id="SMKQ01000002">
    <property type="protein sequence ID" value="TDD57015.1"/>
    <property type="molecule type" value="Genomic_DNA"/>
</dbReference>
<dbReference type="RefSeq" id="WP_132608405.1">
    <property type="nucleotide sequence ID" value="NZ_SMKQ01000002.1"/>
</dbReference>
<evidence type="ECO:0008006" key="3">
    <source>
        <dbReference type="Google" id="ProtNLM"/>
    </source>
</evidence>
<proteinExistence type="predicted"/>
<dbReference type="OrthoDB" id="218750at2"/>
<protein>
    <recommendedName>
        <fullName evidence="3">DNA-binding protein</fullName>
    </recommendedName>
</protein>
<comment type="caution">
    <text evidence="1">The sequence shown here is derived from an EMBL/GenBank/DDBJ whole genome shotgun (WGS) entry which is preliminary data.</text>
</comment>
<name>A0A4R4ZF68_9ACTN</name>